<evidence type="ECO:0000256" key="3">
    <source>
        <dbReference type="ARBA" id="ARBA00022679"/>
    </source>
</evidence>
<dbReference type="GO" id="GO:0005524">
    <property type="term" value="F:ATP binding"/>
    <property type="evidence" value="ECO:0007669"/>
    <property type="project" value="UniProtKB-KW"/>
</dbReference>
<evidence type="ECO:0000313" key="9">
    <source>
        <dbReference type="EMBL" id="SVB11612.1"/>
    </source>
</evidence>
<gene>
    <name evidence="9" type="ORF">METZ01_LOCUS164466</name>
</gene>
<keyword evidence="5" id="KW-0479">Metal-binding</keyword>
<dbReference type="EMBL" id="UINC01029230">
    <property type="protein sequence ID" value="SVB11612.1"/>
    <property type="molecule type" value="Genomic_DNA"/>
</dbReference>
<dbReference type="PANTHER" id="PTHR32057">
    <property type="entry name" value="PROTEIN ADENYLYLTRANSFERASE SELO, MITOCHONDRIAL"/>
    <property type="match status" value="1"/>
</dbReference>
<evidence type="ECO:0000256" key="1">
    <source>
        <dbReference type="ARBA" id="ARBA00001946"/>
    </source>
</evidence>
<dbReference type="GO" id="GO:0046872">
    <property type="term" value="F:metal ion binding"/>
    <property type="evidence" value="ECO:0007669"/>
    <property type="project" value="UniProtKB-KW"/>
</dbReference>
<evidence type="ECO:0008006" key="10">
    <source>
        <dbReference type="Google" id="ProtNLM"/>
    </source>
</evidence>
<dbReference type="PANTHER" id="PTHR32057:SF14">
    <property type="entry name" value="PROTEIN ADENYLYLTRANSFERASE SELO, MITOCHONDRIAL"/>
    <property type="match status" value="1"/>
</dbReference>
<evidence type="ECO:0000256" key="6">
    <source>
        <dbReference type="ARBA" id="ARBA00022741"/>
    </source>
</evidence>
<keyword evidence="8" id="KW-0460">Magnesium</keyword>
<keyword evidence="4" id="KW-0548">Nucleotidyltransferase</keyword>
<dbReference type="InterPro" id="IPR003846">
    <property type="entry name" value="SelO"/>
</dbReference>
<evidence type="ECO:0000256" key="8">
    <source>
        <dbReference type="ARBA" id="ARBA00022842"/>
    </source>
</evidence>
<comment type="cofactor">
    <cofactor evidence="1">
        <name>Mg(2+)</name>
        <dbReference type="ChEBI" id="CHEBI:18420"/>
    </cofactor>
</comment>
<dbReference type="HAMAP" id="MF_00692">
    <property type="entry name" value="SelO"/>
    <property type="match status" value="1"/>
</dbReference>
<keyword evidence="3" id="KW-0808">Transferase</keyword>
<protein>
    <recommendedName>
        <fullName evidence="10">Selenoprotein O</fullName>
    </recommendedName>
</protein>
<reference evidence="9" key="1">
    <citation type="submission" date="2018-05" db="EMBL/GenBank/DDBJ databases">
        <authorList>
            <person name="Lanie J.A."/>
            <person name="Ng W.-L."/>
            <person name="Kazmierczak K.M."/>
            <person name="Andrzejewski T.M."/>
            <person name="Davidsen T.M."/>
            <person name="Wayne K.J."/>
            <person name="Tettelin H."/>
            <person name="Glass J.I."/>
            <person name="Rusch D."/>
            <person name="Podicherti R."/>
            <person name="Tsui H.-C.T."/>
            <person name="Winkler M.E."/>
        </authorList>
    </citation>
    <scope>NUCLEOTIDE SEQUENCE</scope>
</reference>
<comment type="similarity">
    <text evidence="2">Belongs to the SELO family.</text>
</comment>
<accession>A0A382BEC8</accession>
<evidence type="ECO:0000256" key="5">
    <source>
        <dbReference type="ARBA" id="ARBA00022723"/>
    </source>
</evidence>
<keyword evidence="7" id="KW-0067">ATP-binding</keyword>
<sequence length="498" mass="56014">MNDTQYLSKKFTFDNSYARLPERFYERLSPTKVPVPKLIKLNEELALELGLDPEVLKTPDGVEILSGNCIPDGAEPLAMAYAGHQFGNWVPELGDGRALLLGELIGLDGIRRDIQLKGSGPTPFSRMGDGRAVLGPILREYIISEGMNGLGIPTARTLSATLTGEKIMREQLFPGAILTRVAQSHVRVGTFEYFSARKDIEGLCLLADYVIRRHFPDAGKSKNPYSALLYEVAVRQANLIAKWMLFGFIHGVMNTDNMQIAGETIDYGPCAFLDTYQPDMVFSSIDHMGRYAFGNQPKIAQWNLICMGQAMLPLISEDEDSAISQVKEAIGIFSSIYEEKWTSGMIAKLGFVNKIDGDIQIAQDLLHHMDENGADFTLTFRRLCDLSIKSSDSDGHVRDLFGDSKEFDEWVIRWRRRLLIEGLGDTDRKSAMEAVNPAFIPRNHLVEEAIRDALNQDFGLFEKLLKVYKEPFKYQSEFKHFMKPPLSHQKVHQTFCGT</sequence>
<organism evidence="9">
    <name type="scientific">marine metagenome</name>
    <dbReference type="NCBI Taxonomy" id="408172"/>
    <lineage>
        <taxon>unclassified sequences</taxon>
        <taxon>metagenomes</taxon>
        <taxon>ecological metagenomes</taxon>
    </lineage>
</organism>
<dbReference type="GO" id="GO:0070733">
    <property type="term" value="F:AMPylase activity"/>
    <property type="evidence" value="ECO:0007669"/>
    <property type="project" value="TreeGrafter"/>
</dbReference>
<dbReference type="Pfam" id="PF02696">
    <property type="entry name" value="SelO"/>
    <property type="match status" value="1"/>
</dbReference>
<name>A0A382BEC8_9ZZZZ</name>
<evidence type="ECO:0000256" key="2">
    <source>
        <dbReference type="ARBA" id="ARBA00009747"/>
    </source>
</evidence>
<proteinExistence type="inferred from homology"/>
<dbReference type="AlphaFoldDB" id="A0A382BEC8"/>
<keyword evidence="6" id="KW-0547">Nucleotide-binding</keyword>
<dbReference type="NCBIfam" id="NF000658">
    <property type="entry name" value="PRK00029.1"/>
    <property type="match status" value="1"/>
</dbReference>
<evidence type="ECO:0000256" key="7">
    <source>
        <dbReference type="ARBA" id="ARBA00022840"/>
    </source>
</evidence>
<evidence type="ECO:0000256" key="4">
    <source>
        <dbReference type="ARBA" id="ARBA00022695"/>
    </source>
</evidence>